<dbReference type="Gene3D" id="1.10.10.10">
    <property type="entry name" value="Winged helix-like DNA-binding domain superfamily/Winged helix DNA-binding domain"/>
    <property type="match status" value="1"/>
</dbReference>
<proteinExistence type="inferred from homology"/>
<dbReference type="AlphaFoldDB" id="A0A7G6YFU1"/>
<dbReference type="InterPro" id="IPR036390">
    <property type="entry name" value="WH_DNA-bd_sf"/>
</dbReference>
<dbReference type="SUPFAM" id="SSF46785">
    <property type="entry name" value="Winged helix' DNA-binding domain"/>
    <property type="match status" value="1"/>
</dbReference>
<comment type="similarity">
    <text evidence="1">Belongs to the LysR transcriptional regulatory family.</text>
</comment>
<evidence type="ECO:0000313" key="9">
    <source>
        <dbReference type="EMBL" id="QNE37356.1"/>
    </source>
</evidence>
<dbReference type="PANTHER" id="PTHR30579:SF2">
    <property type="entry name" value="HTH-TYPE TRANSCRIPTIONAL REGULATOR ARGP"/>
    <property type="match status" value="1"/>
</dbReference>
<evidence type="ECO:0000256" key="2">
    <source>
        <dbReference type="ARBA" id="ARBA00022491"/>
    </source>
</evidence>
<dbReference type="EMBL" id="CP043641">
    <property type="protein sequence ID" value="QNE37356.1"/>
    <property type="molecule type" value="Genomic_DNA"/>
</dbReference>
<organism evidence="9 10">
    <name type="scientific">Leifsonia shinshuensis</name>
    <dbReference type="NCBI Taxonomy" id="150026"/>
    <lineage>
        <taxon>Bacteria</taxon>
        <taxon>Bacillati</taxon>
        <taxon>Actinomycetota</taxon>
        <taxon>Actinomycetes</taxon>
        <taxon>Micrococcales</taxon>
        <taxon>Microbacteriaceae</taxon>
        <taxon>Leifsonia</taxon>
    </lineage>
</organism>
<dbReference type="Pfam" id="PF03466">
    <property type="entry name" value="LysR_substrate"/>
    <property type="match status" value="1"/>
</dbReference>
<dbReference type="GO" id="GO:0003677">
    <property type="term" value="F:DNA binding"/>
    <property type="evidence" value="ECO:0007669"/>
    <property type="project" value="UniProtKB-KW"/>
</dbReference>
<dbReference type="PANTHER" id="PTHR30579">
    <property type="entry name" value="TRANSCRIPTIONAL REGULATOR"/>
    <property type="match status" value="1"/>
</dbReference>
<dbReference type="InterPro" id="IPR000847">
    <property type="entry name" value="LysR_HTH_N"/>
</dbReference>
<name>A0A7G6YFU1_9MICO</name>
<evidence type="ECO:0000256" key="1">
    <source>
        <dbReference type="ARBA" id="ARBA00009437"/>
    </source>
</evidence>
<keyword evidence="6" id="KW-0804">Transcription</keyword>
<dbReference type="NCBIfam" id="TIGR03298">
    <property type="entry name" value="argP"/>
    <property type="match status" value="1"/>
</dbReference>
<feature type="domain" description="HTH lysR-type" evidence="8">
    <location>
        <begin position="1"/>
        <end position="59"/>
    </location>
</feature>
<keyword evidence="4" id="KW-0238">DNA-binding</keyword>
<dbReference type="KEGG" id="lse:F1C12_21075"/>
<dbReference type="Pfam" id="PF00126">
    <property type="entry name" value="HTH_1"/>
    <property type="match status" value="1"/>
</dbReference>
<accession>A0A7G6YFU1</accession>
<evidence type="ECO:0000256" key="4">
    <source>
        <dbReference type="ARBA" id="ARBA00023125"/>
    </source>
</evidence>
<sequence length="299" mass="31490">MDASTEQLRTLAAVIDHGTFDRAAAALHITPSAVSQRIKALEEQSGRVLVRRSKPIHATEAGAVLLRLARQVALLEAEAAAELEGGDGTAASPIPLVVNADSLATWVLPALATVPDAVFDITLDDQEHTIDRLRDGTAMAAIGSDPEPVQGCTVSALGTMRYRPLASPEFVARWCPDGWTAERAAVAPMLIYNRKDALQDRYLDALAPGAHPPRHFVPASTEFVAAAVLGLGWGMVPDLQADALVADGRLVVLDEASGVDVPLYWQQWSLHSAALDAVAAAIARAAAAALRPAQPSRGT</sequence>
<keyword evidence="5" id="KW-0010">Activator</keyword>
<gene>
    <name evidence="9" type="ORF">F1C12_21075</name>
</gene>
<dbReference type="Gene3D" id="3.40.190.290">
    <property type="match status" value="1"/>
</dbReference>
<dbReference type="SUPFAM" id="SSF53850">
    <property type="entry name" value="Periplasmic binding protein-like II"/>
    <property type="match status" value="1"/>
</dbReference>
<evidence type="ECO:0000259" key="8">
    <source>
        <dbReference type="PROSITE" id="PS50931"/>
    </source>
</evidence>
<dbReference type="RefSeq" id="WP_185276764.1">
    <property type="nucleotide sequence ID" value="NZ_CP043641.1"/>
</dbReference>
<protein>
    <recommendedName>
        <fullName evidence="7">HTH-type transcriptional regulator LysG</fullName>
    </recommendedName>
</protein>
<dbReference type="InterPro" id="IPR036388">
    <property type="entry name" value="WH-like_DNA-bd_sf"/>
</dbReference>
<dbReference type="FunFam" id="1.10.10.10:FF:000456">
    <property type="entry name" value="LysR family transcriptional regulator ArgP"/>
    <property type="match status" value="1"/>
</dbReference>
<reference evidence="10" key="1">
    <citation type="submission" date="2019-09" db="EMBL/GenBank/DDBJ databases">
        <title>Antimicrobial potential of Antarctic Bacteria.</title>
        <authorList>
            <person name="Benaud N."/>
            <person name="Edwards R.J."/>
            <person name="Ferrari B.C."/>
        </authorList>
    </citation>
    <scope>NUCLEOTIDE SEQUENCE [LARGE SCALE GENOMIC DNA]</scope>
    <source>
        <strain evidence="10">INR9</strain>
    </source>
</reference>
<dbReference type="GO" id="GO:0003700">
    <property type="term" value="F:DNA-binding transcription factor activity"/>
    <property type="evidence" value="ECO:0007669"/>
    <property type="project" value="InterPro"/>
</dbReference>
<dbReference type="Proteomes" id="UP000515511">
    <property type="component" value="Chromosome"/>
</dbReference>
<evidence type="ECO:0000256" key="6">
    <source>
        <dbReference type="ARBA" id="ARBA00023163"/>
    </source>
</evidence>
<dbReference type="NCBIfam" id="NF009888">
    <property type="entry name" value="PRK13348.1"/>
    <property type="match status" value="1"/>
</dbReference>
<dbReference type="InterPro" id="IPR050176">
    <property type="entry name" value="LTTR"/>
</dbReference>
<keyword evidence="3" id="KW-0805">Transcription regulation</keyword>
<dbReference type="InterPro" id="IPR017685">
    <property type="entry name" value="ArgP"/>
</dbReference>
<dbReference type="NCBIfam" id="NF002964">
    <property type="entry name" value="PRK03635.1"/>
    <property type="match status" value="1"/>
</dbReference>
<evidence type="ECO:0000256" key="7">
    <source>
        <dbReference type="ARBA" id="ARBA00074218"/>
    </source>
</evidence>
<evidence type="ECO:0000256" key="3">
    <source>
        <dbReference type="ARBA" id="ARBA00023015"/>
    </source>
</evidence>
<dbReference type="PROSITE" id="PS50931">
    <property type="entry name" value="HTH_LYSR"/>
    <property type="match status" value="1"/>
</dbReference>
<keyword evidence="2" id="KW-0678">Repressor</keyword>
<evidence type="ECO:0000313" key="10">
    <source>
        <dbReference type="Proteomes" id="UP000515511"/>
    </source>
</evidence>
<evidence type="ECO:0000256" key="5">
    <source>
        <dbReference type="ARBA" id="ARBA00023159"/>
    </source>
</evidence>
<dbReference type="InterPro" id="IPR005119">
    <property type="entry name" value="LysR_subst-bd"/>
</dbReference>